<keyword evidence="4" id="KW-0101">Branched-chain amino acid catabolism</keyword>
<dbReference type="InterPro" id="IPR006091">
    <property type="entry name" value="Acyl-CoA_Oxase/DH_mid-dom"/>
</dbReference>
<dbReference type="InterPro" id="IPR009075">
    <property type="entry name" value="AcylCo_DH/oxidase_C"/>
</dbReference>
<dbReference type="Gene3D" id="2.40.110.10">
    <property type="entry name" value="Butyryl-CoA Dehydrogenase, subunit A, domain 2"/>
    <property type="match status" value="1"/>
</dbReference>
<dbReference type="InterPro" id="IPR006089">
    <property type="entry name" value="Acyl-CoA_DH_CS"/>
</dbReference>
<dbReference type="InterPro" id="IPR036250">
    <property type="entry name" value="AcylCo_DH-like_C"/>
</dbReference>
<evidence type="ECO:0000313" key="12">
    <source>
        <dbReference type="EMBL" id="ATB33510.1"/>
    </source>
</evidence>
<protein>
    <submittedName>
        <fullName evidence="12">Acyl-CoA dehydrogenase</fullName>
    </submittedName>
</protein>
<dbReference type="PANTHER" id="PTHR43884:SF12">
    <property type="entry name" value="ISOVALERYL-COA DEHYDROGENASE, MITOCHONDRIAL-RELATED"/>
    <property type="match status" value="1"/>
</dbReference>
<evidence type="ECO:0000259" key="10">
    <source>
        <dbReference type="Pfam" id="PF02770"/>
    </source>
</evidence>
<organism evidence="12 13">
    <name type="scientific">Melittangium boletus DSM 14713</name>
    <dbReference type="NCBI Taxonomy" id="1294270"/>
    <lineage>
        <taxon>Bacteria</taxon>
        <taxon>Pseudomonadati</taxon>
        <taxon>Myxococcota</taxon>
        <taxon>Myxococcia</taxon>
        <taxon>Myxococcales</taxon>
        <taxon>Cystobacterineae</taxon>
        <taxon>Archangiaceae</taxon>
        <taxon>Melittangium</taxon>
    </lineage>
</organism>
<evidence type="ECO:0000256" key="1">
    <source>
        <dbReference type="ARBA" id="ARBA00001974"/>
    </source>
</evidence>
<dbReference type="AlphaFoldDB" id="A0A250IQJ7"/>
<dbReference type="PANTHER" id="PTHR43884">
    <property type="entry name" value="ACYL-COA DEHYDROGENASE"/>
    <property type="match status" value="1"/>
</dbReference>
<dbReference type="Proteomes" id="UP000217289">
    <property type="component" value="Chromosome"/>
</dbReference>
<accession>A0A250IQJ7</accession>
<dbReference type="Pfam" id="PF00441">
    <property type="entry name" value="Acyl-CoA_dh_1"/>
    <property type="match status" value="1"/>
</dbReference>
<evidence type="ECO:0000256" key="5">
    <source>
        <dbReference type="ARBA" id="ARBA00022630"/>
    </source>
</evidence>
<dbReference type="KEGG" id="mbd:MEBOL_007008"/>
<dbReference type="InterPro" id="IPR013786">
    <property type="entry name" value="AcylCoA_DH/ox_N"/>
</dbReference>
<dbReference type="InterPro" id="IPR046373">
    <property type="entry name" value="Acyl-CoA_Oxase/DH_mid-dom_sf"/>
</dbReference>
<comment type="similarity">
    <text evidence="3 8">Belongs to the acyl-CoA dehydrogenase family.</text>
</comment>
<proteinExistence type="inferred from homology"/>
<dbReference type="SUPFAM" id="SSF47203">
    <property type="entry name" value="Acyl-CoA dehydrogenase C-terminal domain-like"/>
    <property type="match status" value="1"/>
</dbReference>
<dbReference type="PROSITE" id="PS00073">
    <property type="entry name" value="ACYL_COA_DH_2"/>
    <property type="match status" value="1"/>
</dbReference>
<keyword evidence="6 8" id="KW-0274">FAD</keyword>
<comment type="pathway">
    <text evidence="2">Amino-acid degradation; L-valine degradation.</text>
</comment>
<name>A0A250IQJ7_9BACT</name>
<gene>
    <name evidence="12" type="ORF">MEBOL_007008</name>
</gene>
<feature type="domain" description="Acyl-CoA oxidase/dehydrogenase middle" evidence="10">
    <location>
        <begin position="145"/>
        <end position="238"/>
    </location>
</feature>
<dbReference type="GO" id="GO:0050660">
    <property type="term" value="F:flavin adenine dinucleotide binding"/>
    <property type="evidence" value="ECO:0007669"/>
    <property type="project" value="InterPro"/>
</dbReference>
<dbReference type="FunFam" id="1.20.140.10:FF:000001">
    <property type="entry name" value="Acyl-CoA dehydrogenase"/>
    <property type="match status" value="1"/>
</dbReference>
<keyword evidence="7 8" id="KW-0560">Oxidoreductase</keyword>
<evidence type="ECO:0000256" key="2">
    <source>
        <dbReference type="ARBA" id="ARBA00005109"/>
    </source>
</evidence>
<evidence type="ECO:0000256" key="3">
    <source>
        <dbReference type="ARBA" id="ARBA00009347"/>
    </source>
</evidence>
<evidence type="ECO:0000313" key="13">
    <source>
        <dbReference type="Proteomes" id="UP000217289"/>
    </source>
</evidence>
<dbReference type="InterPro" id="IPR009100">
    <property type="entry name" value="AcylCoA_DH/oxidase_NM_dom_sf"/>
</dbReference>
<dbReference type="FunFam" id="2.40.110.10:FF:000001">
    <property type="entry name" value="Acyl-CoA dehydrogenase, mitochondrial"/>
    <property type="match status" value="1"/>
</dbReference>
<feature type="domain" description="Acyl-CoA dehydrogenase/oxidase N-terminal" evidence="11">
    <location>
        <begin position="25"/>
        <end position="138"/>
    </location>
</feature>
<evidence type="ECO:0000256" key="7">
    <source>
        <dbReference type="ARBA" id="ARBA00023002"/>
    </source>
</evidence>
<dbReference type="GO" id="GO:0009083">
    <property type="term" value="P:branched-chain amino acid catabolic process"/>
    <property type="evidence" value="ECO:0007669"/>
    <property type="project" value="UniProtKB-KW"/>
</dbReference>
<dbReference type="SUPFAM" id="SSF56645">
    <property type="entry name" value="Acyl-CoA dehydrogenase NM domain-like"/>
    <property type="match status" value="1"/>
</dbReference>
<dbReference type="InterPro" id="IPR037069">
    <property type="entry name" value="AcylCoA_DH/ox_N_sf"/>
</dbReference>
<evidence type="ECO:0000259" key="9">
    <source>
        <dbReference type="Pfam" id="PF00441"/>
    </source>
</evidence>
<keyword evidence="13" id="KW-1185">Reference proteome</keyword>
<feature type="domain" description="Acyl-CoA dehydrogenase/oxidase C-terminal" evidence="9">
    <location>
        <begin position="250"/>
        <end position="398"/>
    </location>
</feature>
<dbReference type="GO" id="GO:0003995">
    <property type="term" value="F:acyl-CoA dehydrogenase activity"/>
    <property type="evidence" value="ECO:0007669"/>
    <property type="project" value="InterPro"/>
</dbReference>
<dbReference type="Gene3D" id="1.20.140.10">
    <property type="entry name" value="Butyryl-CoA Dehydrogenase, subunit A, domain 3"/>
    <property type="match status" value="1"/>
</dbReference>
<evidence type="ECO:0000259" key="11">
    <source>
        <dbReference type="Pfam" id="PF02771"/>
    </source>
</evidence>
<evidence type="ECO:0000256" key="6">
    <source>
        <dbReference type="ARBA" id="ARBA00022827"/>
    </source>
</evidence>
<dbReference type="Pfam" id="PF02771">
    <property type="entry name" value="Acyl-CoA_dh_N"/>
    <property type="match status" value="1"/>
</dbReference>
<comment type="cofactor">
    <cofactor evidence="1 8">
        <name>FAD</name>
        <dbReference type="ChEBI" id="CHEBI:57692"/>
    </cofactor>
</comment>
<dbReference type="Gene3D" id="1.10.540.10">
    <property type="entry name" value="Acyl-CoA dehydrogenase/oxidase, N-terminal domain"/>
    <property type="match status" value="1"/>
</dbReference>
<dbReference type="EMBL" id="CP022163">
    <property type="protein sequence ID" value="ATB33510.1"/>
    <property type="molecule type" value="Genomic_DNA"/>
</dbReference>
<sequence length="400" mass="43661">MVLAAPPHYHGGMPDWIETVDPLLTDEQAHLRKKAVEFARRALRTDMVTQDRHAHFDAEGWKQCAGFGLFTLPVAPEHGGLGLSLSSVIAVMEGLGYAASDQGLLFSLNAHLWTTVLPLARFGTEAQRRRFLPGLLDGSRIGANATTEAEAGSDVAAMHTRVERQGEEYVLNGSKLFITNAPVADVFVVYATLGREMGAMGVTAFLVEKDTPGLVIGRPTDKMGLKTSPMAELSLEDCRIPVGNRLGREGRGLEVFGHAMEWERGCILANCLGALQRQLERCIDHARQRKQFGQAIGKFQSVANLIVGMKVRLDTCRPLVYRVGWLKDRGLPAALEASLAKLHVSESYVQSCLDAIQVFGGYGYMTEQQVERDLRDAVGSTLYSGTSEIQKNLIARGLGL</sequence>
<keyword evidence="5 8" id="KW-0285">Flavoprotein</keyword>
<reference evidence="12 13" key="1">
    <citation type="submission" date="2017-06" db="EMBL/GenBank/DDBJ databases">
        <authorList>
            <person name="Kim H.J."/>
            <person name="Triplett B.A."/>
        </authorList>
    </citation>
    <scope>NUCLEOTIDE SEQUENCE [LARGE SCALE GENOMIC DNA]</scope>
    <source>
        <strain evidence="12 13">DSM 14713</strain>
    </source>
</reference>
<dbReference type="Pfam" id="PF02770">
    <property type="entry name" value="Acyl-CoA_dh_M"/>
    <property type="match status" value="1"/>
</dbReference>
<evidence type="ECO:0000256" key="8">
    <source>
        <dbReference type="RuleBase" id="RU362125"/>
    </source>
</evidence>
<evidence type="ECO:0000256" key="4">
    <source>
        <dbReference type="ARBA" id="ARBA00022456"/>
    </source>
</evidence>